<proteinExistence type="predicted"/>
<organism evidence="2 3">
    <name type="scientific">Sphingomonas oleivorans</name>
    <dbReference type="NCBI Taxonomy" id="1735121"/>
    <lineage>
        <taxon>Bacteria</taxon>
        <taxon>Pseudomonadati</taxon>
        <taxon>Pseudomonadota</taxon>
        <taxon>Alphaproteobacteria</taxon>
        <taxon>Sphingomonadales</taxon>
        <taxon>Sphingomonadaceae</taxon>
        <taxon>Sphingomonas</taxon>
    </lineage>
</organism>
<dbReference type="GO" id="GO:0033014">
    <property type="term" value="P:tetrapyrrole biosynthetic process"/>
    <property type="evidence" value="ECO:0007669"/>
    <property type="project" value="InterPro"/>
</dbReference>
<dbReference type="Pfam" id="PF02602">
    <property type="entry name" value="HEM4"/>
    <property type="match status" value="1"/>
</dbReference>
<evidence type="ECO:0000313" key="3">
    <source>
        <dbReference type="Proteomes" id="UP000244162"/>
    </source>
</evidence>
<evidence type="ECO:0000313" key="2">
    <source>
        <dbReference type="EMBL" id="PTQ13393.1"/>
    </source>
</evidence>
<dbReference type="SUPFAM" id="SSF69618">
    <property type="entry name" value="HemD-like"/>
    <property type="match status" value="1"/>
</dbReference>
<dbReference type="Proteomes" id="UP000244162">
    <property type="component" value="Unassembled WGS sequence"/>
</dbReference>
<reference evidence="2 3" key="1">
    <citation type="submission" date="2017-09" db="EMBL/GenBank/DDBJ databases">
        <title>Sphingomonas panjinensis sp.nov., isolated from oil-contaminated soil.</title>
        <authorList>
            <person name="Wang L."/>
            <person name="Chen L."/>
        </authorList>
    </citation>
    <scope>NUCLEOTIDE SEQUENCE [LARGE SCALE GENOMIC DNA]</scope>
    <source>
        <strain evidence="2 3">FW-11</strain>
    </source>
</reference>
<dbReference type="GO" id="GO:0004852">
    <property type="term" value="F:uroporphyrinogen-III synthase activity"/>
    <property type="evidence" value="ECO:0007669"/>
    <property type="project" value="InterPro"/>
</dbReference>
<dbReference type="Gene3D" id="3.40.50.10090">
    <property type="match status" value="2"/>
</dbReference>
<dbReference type="CDD" id="cd06578">
    <property type="entry name" value="HemD"/>
    <property type="match status" value="1"/>
</dbReference>
<dbReference type="EMBL" id="NWBU01000004">
    <property type="protein sequence ID" value="PTQ13393.1"/>
    <property type="molecule type" value="Genomic_DNA"/>
</dbReference>
<name>A0A2T5G2L3_9SPHN</name>
<keyword evidence="3" id="KW-1185">Reference proteome</keyword>
<dbReference type="OrthoDB" id="7424801at2"/>
<dbReference type="InterPro" id="IPR003754">
    <property type="entry name" value="4pyrrol_synth_uPrphyn_synth"/>
</dbReference>
<gene>
    <name evidence="2" type="ORF">CLG96_04670</name>
</gene>
<dbReference type="RefSeq" id="WP_107966625.1">
    <property type="nucleotide sequence ID" value="NZ_NWBU01000004.1"/>
</dbReference>
<feature type="domain" description="Tetrapyrrole biosynthesis uroporphyrinogen III synthase" evidence="1">
    <location>
        <begin position="16"/>
        <end position="216"/>
    </location>
</feature>
<evidence type="ECO:0000259" key="1">
    <source>
        <dbReference type="Pfam" id="PF02602"/>
    </source>
</evidence>
<dbReference type="InterPro" id="IPR036108">
    <property type="entry name" value="4pyrrol_syn_uPrphyn_synt_sf"/>
</dbReference>
<dbReference type="AlphaFoldDB" id="A0A2T5G2L3"/>
<comment type="caution">
    <text evidence="2">The sequence shown here is derived from an EMBL/GenBank/DDBJ whole genome shotgun (WGS) entry which is preliminary data.</text>
</comment>
<sequence length="232" mass="23928">MRRRLLLLRPEPGASATAERAGQAGWKVIRAPLFHVEPLGWDAVDPAEHDAVMMTSANAARHGGTGLERLVGLPLYAVGAVTAKAAQAAGFADVRTGEADGAALIARAARDGIGRLLHLAGEDHRSLAAEGVRIARRIVYRARAVERLPAEAHVEHVVALLHSPRAAALFGALVDQAGIKRGGIAVAAISPAASEAAGMGWAGIVAAERPTDAALLAAAARLCDQGPISGEW</sequence>
<protein>
    <submittedName>
        <fullName evidence="2">Uroporphyrinogen III synthase HEM4</fullName>
    </submittedName>
</protein>
<accession>A0A2T5G2L3</accession>